<sequence>MDTQKISKKIQNRFQRLLEANPKIHNACLLVESQPHGLHLGLASGQSQTQAGEILPAHPQQSVFMASVGKLCTAVLIGLLVEAGKLRFEDALAQYLDEELLKNLHVYKGVDYTRQIRLSHLLNHTSGLHDYFEDKPQRGEPMLNIILNQPQRRWTPREVVIWSKENLKAHFPPGQKLHYSDTGYHLLGLVVEAVSGLSFAEALHQYLFQPLGMKHAFLLGHSRPQEENPFGIAGLYFGDKNVIEYASLSMDYAGGGVTAPLQEWLIFLRALAHGHILQPATLQRMREDAARFSIGIDYGYGVMNITTVPLIMPRRFNCWGNAGSTGAFLFYHPVLDACLIGSLNQFGYAPKAIRFMLQMVDILWKEIKPLS</sequence>
<dbReference type="InterPro" id="IPR050491">
    <property type="entry name" value="AmpC-like"/>
</dbReference>
<dbReference type="InterPro" id="IPR001466">
    <property type="entry name" value="Beta-lactam-related"/>
</dbReference>
<dbReference type="Gene3D" id="3.40.710.10">
    <property type="entry name" value="DD-peptidase/beta-lactamase superfamily"/>
    <property type="match status" value="1"/>
</dbReference>
<name>A0A7C4Q334_9CHLR</name>
<feature type="domain" description="Beta-lactamase-related" evidence="1">
    <location>
        <begin position="49"/>
        <end position="349"/>
    </location>
</feature>
<dbReference type="AlphaFoldDB" id="A0A7C4Q334"/>
<proteinExistence type="predicted"/>
<organism evidence="2">
    <name type="scientific">Bellilinea caldifistulae</name>
    <dbReference type="NCBI Taxonomy" id="360411"/>
    <lineage>
        <taxon>Bacteria</taxon>
        <taxon>Bacillati</taxon>
        <taxon>Chloroflexota</taxon>
        <taxon>Anaerolineae</taxon>
        <taxon>Anaerolineales</taxon>
        <taxon>Anaerolineaceae</taxon>
        <taxon>Bellilinea</taxon>
    </lineage>
</organism>
<dbReference type="Pfam" id="PF00144">
    <property type="entry name" value="Beta-lactamase"/>
    <property type="match status" value="1"/>
</dbReference>
<keyword evidence="2" id="KW-0378">Hydrolase</keyword>
<accession>A0A7C4Q334</accession>
<evidence type="ECO:0000259" key="1">
    <source>
        <dbReference type="Pfam" id="PF00144"/>
    </source>
</evidence>
<dbReference type="GO" id="GO:0016787">
    <property type="term" value="F:hydrolase activity"/>
    <property type="evidence" value="ECO:0007669"/>
    <property type="project" value="UniProtKB-KW"/>
</dbReference>
<dbReference type="PANTHER" id="PTHR46825">
    <property type="entry name" value="D-ALANYL-D-ALANINE-CARBOXYPEPTIDASE/ENDOPEPTIDASE AMPH"/>
    <property type="match status" value="1"/>
</dbReference>
<dbReference type="SUPFAM" id="SSF56601">
    <property type="entry name" value="beta-lactamase/transpeptidase-like"/>
    <property type="match status" value="1"/>
</dbReference>
<dbReference type="InterPro" id="IPR012338">
    <property type="entry name" value="Beta-lactam/transpept-like"/>
</dbReference>
<evidence type="ECO:0000313" key="2">
    <source>
        <dbReference type="EMBL" id="HGS86232.1"/>
    </source>
</evidence>
<protein>
    <submittedName>
        <fullName evidence="2">Class C beta-lactamase-related serine hydrolase</fullName>
    </submittedName>
</protein>
<dbReference type="PANTHER" id="PTHR46825:SF9">
    <property type="entry name" value="BETA-LACTAMASE-RELATED DOMAIN-CONTAINING PROTEIN"/>
    <property type="match status" value="1"/>
</dbReference>
<gene>
    <name evidence="2" type="ORF">ENT17_01275</name>
</gene>
<reference evidence="2" key="1">
    <citation type="journal article" date="2020" name="mSystems">
        <title>Genome- and Community-Level Interaction Insights into Carbon Utilization and Element Cycling Functions of Hydrothermarchaeota in Hydrothermal Sediment.</title>
        <authorList>
            <person name="Zhou Z."/>
            <person name="Liu Y."/>
            <person name="Xu W."/>
            <person name="Pan J."/>
            <person name="Luo Z.H."/>
            <person name="Li M."/>
        </authorList>
    </citation>
    <scope>NUCLEOTIDE SEQUENCE [LARGE SCALE GENOMIC DNA]</scope>
    <source>
        <strain evidence="2">SpSt-556</strain>
    </source>
</reference>
<dbReference type="EMBL" id="DSXR01000017">
    <property type="protein sequence ID" value="HGS86232.1"/>
    <property type="molecule type" value="Genomic_DNA"/>
</dbReference>
<comment type="caution">
    <text evidence="2">The sequence shown here is derived from an EMBL/GenBank/DDBJ whole genome shotgun (WGS) entry which is preliminary data.</text>
</comment>